<sequence>MLIRMAAQNFTRDFERLNVLLPIVKPIWVIPNENRSMQQKTDVGEFESIIQSHINAHYGYSKEDLNKISDLDVGGNAPDKVKRLMNDLKNCRGKVDRSYTDLVRNIREYTVIISKPEQDRTAAEKGLIKSFETSLTNLTAIKSTLTQDELKTLKFFNIEKLPKAQKDQFNEILKDLKESDDEKIGNPQSTEDTEPVSRLNFDRLDFSQVKNIKSQASNELTDDLTDEFLKLLETHFRDIVFKKAAGVQLTPPEWTSALVSYFTSLYEQSTTTKLADSKDALNSFNVGKIKYEWQRGPVTKRMTEHFRSKYGIENAERRFAKKEYKSIQTALDAAGYKSSERLAAKWGAGPGKRGKVSDATPMHKASMTYDEQCVQLASTDYATDTDTTSSKGALHVSQVLGPRRGRRN</sequence>
<accession>A0A140KPP9</accession>
<keyword evidence="2" id="KW-0167">Capsid protein</keyword>
<dbReference type="GO" id="GO:0019028">
    <property type="term" value="C:viral capsid"/>
    <property type="evidence" value="ECO:0007669"/>
    <property type="project" value="UniProtKB-KW"/>
</dbReference>
<dbReference type="EMBL" id="LN794218">
    <property type="protein sequence ID" value="CEO12413.1"/>
    <property type="molecule type" value="Genomic_RNA"/>
</dbReference>
<proteinExistence type="predicted"/>
<evidence type="ECO:0000256" key="1">
    <source>
        <dbReference type="SAM" id="MobiDB-lite"/>
    </source>
</evidence>
<reference evidence="2" key="2">
    <citation type="submission" date="2016-03" db="EMBL/GenBank/DDBJ databases">
        <title>Molecular characterization of a distinct Little cherry virus 1 isolate originating from cherry tree in Greece.</title>
        <authorList>
            <person name="Katsiani A.T."/>
            <person name="Olmos A."/>
            <person name="Maliogka V.I."/>
            <person name="Katis N.I."/>
        </authorList>
    </citation>
    <scope>NUCLEOTIDE SEQUENCE</scope>
    <source>
        <strain evidence="2">G15 3</strain>
    </source>
</reference>
<keyword evidence="2" id="KW-0946">Virion</keyword>
<organism evidence="2">
    <name type="scientific">Little cherry virus 1</name>
    <dbReference type="NCBI Taxonomy" id="217686"/>
    <lineage>
        <taxon>Viruses</taxon>
        <taxon>Riboviria</taxon>
        <taxon>Orthornavirae</taxon>
        <taxon>Kitrinoviricota</taxon>
        <taxon>Alsuviricetes</taxon>
        <taxon>Martellivirales</taxon>
        <taxon>Closteroviridae</taxon>
        <taxon>Velarivirus</taxon>
        <taxon>Velarivirus nanoavii</taxon>
    </lineage>
</organism>
<protein>
    <submittedName>
        <fullName evidence="2">Putative viral coat protein</fullName>
    </submittedName>
</protein>
<reference evidence="2" key="1">
    <citation type="submission" date="2015-01" db="EMBL/GenBank/DDBJ databases">
        <authorList>
            <person name="Xiang T."/>
            <person name="Song Y."/>
            <person name="Huang L."/>
            <person name="Wang B."/>
            <person name="Wu P."/>
        </authorList>
    </citation>
    <scope>NUCLEOTIDE SEQUENCE</scope>
    <source>
        <strain evidence="2">G15 3</strain>
    </source>
</reference>
<evidence type="ECO:0000313" key="2">
    <source>
        <dbReference type="EMBL" id="CEO12413.1"/>
    </source>
</evidence>
<gene>
    <name evidence="2" type="primary">CP</name>
</gene>
<feature type="region of interest" description="Disordered" evidence="1">
    <location>
        <begin position="384"/>
        <end position="408"/>
    </location>
</feature>
<name>A0A140KPP9_9CLOS</name>